<keyword evidence="3" id="KW-0805">Transcription regulation</keyword>
<feature type="non-terminal residue" evidence="7">
    <location>
        <position position="1"/>
    </location>
</feature>
<dbReference type="Proteomes" id="UP000253551">
    <property type="component" value="Unassembled WGS sequence"/>
</dbReference>
<proteinExistence type="predicted"/>
<evidence type="ECO:0000313" key="7">
    <source>
        <dbReference type="EMBL" id="RCH90468.1"/>
    </source>
</evidence>
<feature type="region of interest" description="Disordered" evidence="6">
    <location>
        <begin position="207"/>
        <end position="280"/>
    </location>
</feature>
<keyword evidence="8" id="KW-1185">Reference proteome</keyword>
<feature type="compositionally biased region" description="Pro residues" evidence="6">
    <location>
        <begin position="48"/>
        <end position="58"/>
    </location>
</feature>
<evidence type="ECO:0000256" key="3">
    <source>
        <dbReference type="ARBA" id="ARBA00023015"/>
    </source>
</evidence>
<dbReference type="EMBL" id="PJQM01003153">
    <property type="protein sequence ID" value="RCH90468.1"/>
    <property type="molecule type" value="Genomic_DNA"/>
</dbReference>
<evidence type="ECO:0000313" key="8">
    <source>
        <dbReference type="Proteomes" id="UP000253551"/>
    </source>
</evidence>
<dbReference type="Pfam" id="PF08598">
    <property type="entry name" value="Sds3"/>
    <property type="match status" value="1"/>
</dbReference>
<dbReference type="GO" id="GO:0010468">
    <property type="term" value="P:regulation of gene expression"/>
    <property type="evidence" value="ECO:0007669"/>
    <property type="project" value="UniProtKB-ARBA"/>
</dbReference>
<evidence type="ECO:0000256" key="4">
    <source>
        <dbReference type="ARBA" id="ARBA00023163"/>
    </source>
</evidence>
<accession>A0A367JKL1</accession>
<dbReference type="InterPro" id="IPR013907">
    <property type="entry name" value="Sds3"/>
</dbReference>
<evidence type="ECO:0000256" key="5">
    <source>
        <dbReference type="ARBA" id="ARBA00023242"/>
    </source>
</evidence>
<protein>
    <submittedName>
        <fullName evidence="7">Uncharacterized protein</fullName>
    </submittedName>
</protein>
<dbReference type="OrthoDB" id="70376at2759"/>
<evidence type="ECO:0000256" key="6">
    <source>
        <dbReference type="SAM" id="MobiDB-lite"/>
    </source>
</evidence>
<comment type="subcellular location">
    <subcellularLocation>
        <location evidence="1">Nucleus</location>
    </subcellularLocation>
</comment>
<dbReference type="STRING" id="4846.A0A367JKL1"/>
<name>A0A367JKL1_RHIST</name>
<evidence type="ECO:0000256" key="1">
    <source>
        <dbReference type="ARBA" id="ARBA00004123"/>
    </source>
</evidence>
<organism evidence="7 8">
    <name type="scientific">Rhizopus stolonifer</name>
    <name type="common">Rhizopus nigricans</name>
    <dbReference type="NCBI Taxonomy" id="4846"/>
    <lineage>
        <taxon>Eukaryota</taxon>
        <taxon>Fungi</taxon>
        <taxon>Fungi incertae sedis</taxon>
        <taxon>Mucoromycota</taxon>
        <taxon>Mucoromycotina</taxon>
        <taxon>Mucoromycetes</taxon>
        <taxon>Mucorales</taxon>
        <taxon>Mucorineae</taxon>
        <taxon>Rhizopodaceae</taxon>
        <taxon>Rhizopus</taxon>
    </lineage>
</organism>
<dbReference type="AlphaFoldDB" id="A0A367JKL1"/>
<sequence length="280" mass="33321">RYQPSSMYEPSSYRPLQPLPPLPQQQKWHSEESYHWHPPVYPPQELSHPPPPPPPPPVQVIQQPVNQTTGSKVAQTDDYVYDDPSSSFQRWPEKLQSLQEEIRAIQLGTHSTFKETLADMELRREQTIQDAVYYRNYELSLSKYQFDQEISLLQDEYENERHHLHDMVLQAIEERKKQVREDKEIETEFEVKDLFKDAYARVHNKRHLRKRAGLDRHQNASPSRQDRRRRADRQATPHNIHAAPSVLEEEELEIDFMSMKGMHMSSRRHPQPQPQISRRQ</sequence>
<keyword evidence="5" id="KW-0539">Nucleus</keyword>
<comment type="caution">
    <text evidence="7">The sequence shown here is derived from an EMBL/GenBank/DDBJ whole genome shotgun (WGS) entry which is preliminary data.</text>
</comment>
<keyword evidence="2" id="KW-0678">Repressor</keyword>
<feature type="region of interest" description="Disordered" evidence="6">
    <location>
        <begin position="1"/>
        <end position="77"/>
    </location>
</feature>
<dbReference type="GO" id="GO:0005654">
    <property type="term" value="C:nucleoplasm"/>
    <property type="evidence" value="ECO:0007669"/>
    <property type="project" value="UniProtKB-ARBA"/>
</dbReference>
<reference evidence="7 8" key="1">
    <citation type="journal article" date="2018" name="G3 (Bethesda)">
        <title>Phylogenetic and Phylogenomic Definition of Rhizopus Species.</title>
        <authorList>
            <person name="Gryganskyi A.P."/>
            <person name="Golan J."/>
            <person name="Dolatabadi S."/>
            <person name="Mondo S."/>
            <person name="Robb S."/>
            <person name="Idnurm A."/>
            <person name="Muszewska A."/>
            <person name="Steczkiewicz K."/>
            <person name="Masonjones S."/>
            <person name="Liao H.L."/>
            <person name="Gajdeczka M.T."/>
            <person name="Anike F."/>
            <person name="Vuek A."/>
            <person name="Anishchenko I.M."/>
            <person name="Voigt K."/>
            <person name="de Hoog G.S."/>
            <person name="Smith M.E."/>
            <person name="Heitman J."/>
            <person name="Vilgalys R."/>
            <person name="Stajich J.E."/>
        </authorList>
    </citation>
    <scope>NUCLEOTIDE SEQUENCE [LARGE SCALE GENOMIC DNA]</scope>
    <source>
        <strain evidence="7 8">LSU 92-RS-03</strain>
    </source>
</reference>
<gene>
    <name evidence="7" type="ORF">CU098_004467</name>
</gene>
<evidence type="ECO:0000256" key="2">
    <source>
        <dbReference type="ARBA" id="ARBA00022491"/>
    </source>
</evidence>
<keyword evidence="4" id="KW-0804">Transcription</keyword>